<dbReference type="SUPFAM" id="SSF50118">
    <property type="entry name" value="Cell growth inhibitor/plasmid maintenance toxic component"/>
    <property type="match status" value="1"/>
</dbReference>
<name>A0A5J4JFY1_9BACI</name>
<evidence type="ECO:0000256" key="2">
    <source>
        <dbReference type="ARBA" id="ARBA00022649"/>
    </source>
</evidence>
<keyword evidence="4" id="KW-1185">Reference proteome</keyword>
<keyword evidence="2" id="KW-1277">Toxin-antitoxin system</keyword>
<gene>
    <name evidence="3" type="ORF">BpJC7_18840</name>
</gene>
<dbReference type="EMBL" id="BKZQ01000023">
    <property type="protein sequence ID" value="GER70581.1"/>
    <property type="molecule type" value="Genomic_DNA"/>
</dbReference>
<dbReference type="Pfam" id="PF02452">
    <property type="entry name" value="PemK_toxin"/>
    <property type="match status" value="1"/>
</dbReference>
<dbReference type="AlphaFoldDB" id="A0A5J4JFY1"/>
<dbReference type="GO" id="GO:0016075">
    <property type="term" value="P:rRNA catabolic process"/>
    <property type="evidence" value="ECO:0007669"/>
    <property type="project" value="TreeGrafter"/>
</dbReference>
<organism evidence="3 4">
    <name type="scientific">Weizmannia acidilactici</name>
    <dbReference type="NCBI Taxonomy" id="2607726"/>
    <lineage>
        <taxon>Bacteria</taxon>
        <taxon>Bacillati</taxon>
        <taxon>Bacillota</taxon>
        <taxon>Bacilli</taxon>
        <taxon>Bacillales</taxon>
        <taxon>Bacillaceae</taxon>
        <taxon>Heyndrickxia</taxon>
    </lineage>
</organism>
<dbReference type="InterPro" id="IPR011067">
    <property type="entry name" value="Plasmid_toxin/cell-grow_inhib"/>
</dbReference>
<comment type="caution">
    <text evidence="3">The sequence shown here is derived from an EMBL/GenBank/DDBJ whole genome shotgun (WGS) entry which is preliminary data.</text>
</comment>
<dbReference type="PANTHER" id="PTHR33988:SF2">
    <property type="entry name" value="ENDORIBONUCLEASE MAZF"/>
    <property type="match status" value="1"/>
</dbReference>
<protein>
    <submittedName>
        <fullName evidence="3">Uncharacterized protein</fullName>
    </submittedName>
</protein>
<comment type="similarity">
    <text evidence="1">Belongs to the PemK/MazF family.</text>
</comment>
<reference evidence="3 4" key="1">
    <citation type="submission" date="2019-09" db="EMBL/GenBank/DDBJ databases">
        <title>Draft genome sequence of Bacillus sp. JC-7.</title>
        <authorList>
            <person name="Tanaka N."/>
            <person name="Shiwa Y."/>
            <person name="Fujita N."/>
            <person name="Tanasupawat S."/>
        </authorList>
    </citation>
    <scope>NUCLEOTIDE SEQUENCE [LARGE SCALE GENOMIC DNA]</scope>
    <source>
        <strain evidence="3 4">JC-7</strain>
    </source>
</reference>
<dbReference type="GO" id="GO:0003677">
    <property type="term" value="F:DNA binding"/>
    <property type="evidence" value="ECO:0007669"/>
    <property type="project" value="InterPro"/>
</dbReference>
<dbReference type="GO" id="GO:0006402">
    <property type="term" value="P:mRNA catabolic process"/>
    <property type="evidence" value="ECO:0007669"/>
    <property type="project" value="TreeGrafter"/>
</dbReference>
<dbReference type="Proteomes" id="UP000391919">
    <property type="component" value="Unassembled WGS sequence"/>
</dbReference>
<evidence type="ECO:0000256" key="1">
    <source>
        <dbReference type="ARBA" id="ARBA00007521"/>
    </source>
</evidence>
<evidence type="ECO:0000313" key="4">
    <source>
        <dbReference type="Proteomes" id="UP000391919"/>
    </source>
</evidence>
<sequence length="209" mass="23937">MALIKRMVSLIERMANRLNQFDPDKTMKLLDWTIRKFRIQANAHLHNNKVIYRGEVYWCYLGENIGNEESKKRPVVIIQNQKGNDHSPTTIVAPITNATIDLPIAVPINRAQNPNVTGTIDLGQIKVVHKARLIGNSIDKLKNSELKKVDMAIMKSVGTYNHLIREQRKFEQKERYAKSLNQVLSEIKKELGITKNEDILNAIKSIKSK</sequence>
<dbReference type="Gene3D" id="2.30.30.110">
    <property type="match status" value="1"/>
</dbReference>
<dbReference type="InterPro" id="IPR003477">
    <property type="entry name" value="PemK-like"/>
</dbReference>
<dbReference type="PANTHER" id="PTHR33988">
    <property type="entry name" value="ENDORIBONUCLEASE MAZF-RELATED"/>
    <property type="match status" value="1"/>
</dbReference>
<dbReference type="RefSeq" id="WP_151680753.1">
    <property type="nucleotide sequence ID" value="NZ_BKZQ01000023.1"/>
</dbReference>
<accession>A0A5J4JFY1</accession>
<evidence type="ECO:0000313" key="3">
    <source>
        <dbReference type="EMBL" id="GER70581.1"/>
    </source>
</evidence>
<proteinExistence type="inferred from homology"/>
<dbReference type="GO" id="GO:0004521">
    <property type="term" value="F:RNA endonuclease activity"/>
    <property type="evidence" value="ECO:0007669"/>
    <property type="project" value="TreeGrafter"/>
</dbReference>